<evidence type="ECO:0000256" key="1">
    <source>
        <dbReference type="SAM" id="Phobius"/>
    </source>
</evidence>
<protein>
    <submittedName>
        <fullName evidence="2">Uncharacterized protein</fullName>
    </submittedName>
</protein>
<dbReference type="Proteomes" id="UP000199370">
    <property type="component" value="Unassembled WGS sequence"/>
</dbReference>
<dbReference type="STRING" id="996166.SAMN05192554_111122"/>
<keyword evidence="1" id="KW-0472">Membrane</keyword>
<accession>A0A1G9XTS3</accession>
<proteinExistence type="predicted"/>
<evidence type="ECO:0000313" key="2">
    <source>
        <dbReference type="EMBL" id="SDM99881.1"/>
    </source>
</evidence>
<dbReference type="OrthoDB" id="351361at2157"/>
<dbReference type="AlphaFoldDB" id="A0A1G9XTS3"/>
<name>A0A1G9XTS3_9EURY</name>
<keyword evidence="3" id="KW-1185">Reference proteome</keyword>
<feature type="transmembrane region" description="Helical" evidence="1">
    <location>
        <begin position="132"/>
        <end position="151"/>
    </location>
</feature>
<dbReference type="EMBL" id="FNIA01000011">
    <property type="protein sequence ID" value="SDM99881.1"/>
    <property type="molecule type" value="Genomic_DNA"/>
</dbReference>
<feature type="transmembrane region" description="Helical" evidence="1">
    <location>
        <begin position="106"/>
        <end position="126"/>
    </location>
</feature>
<reference evidence="2 3" key="1">
    <citation type="submission" date="2016-10" db="EMBL/GenBank/DDBJ databases">
        <authorList>
            <person name="de Groot N.N."/>
        </authorList>
    </citation>
    <scope>NUCLEOTIDE SEQUENCE [LARGE SCALE GENOMIC DNA]</scope>
    <source>
        <strain evidence="3">EB21,IBRC-M 10013,KCTC 4048</strain>
    </source>
</reference>
<sequence length="157" mass="18112">MNEYDWTRVLNHLYENNGVFHTNTDTDEPDEQQAKVVQRAYLRDELLEELELEADNKNEVSNVITHLTTTELVEQKSAEGWAELTLTPKGFEVCHDREQTDRGQKINASLMFFTFTLVMVEVIAIIPVNDLARGIVIFALLLVLLFVVVWGDMLDWD</sequence>
<gene>
    <name evidence="2" type="ORF">SAMN05192554_111122</name>
</gene>
<dbReference type="RefSeq" id="WP_089733965.1">
    <property type="nucleotide sequence ID" value="NZ_FNIA01000011.1"/>
</dbReference>
<keyword evidence="1" id="KW-0812">Transmembrane</keyword>
<organism evidence="2 3">
    <name type="scientific">Haloarchaeobius iranensis</name>
    <dbReference type="NCBI Taxonomy" id="996166"/>
    <lineage>
        <taxon>Archaea</taxon>
        <taxon>Methanobacteriati</taxon>
        <taxon>Methanobacteriota</taxon>
        <taxon>Stenosarchaea group</taxon>
        <taxon>Halobacteria</taxon>
        <taxon>Halobacteriales</taxon>
        <taxon>Halorubellaceae</taxon>
        <taxon>Haloarchaeobius</taxon>
    </lineage>
</organism>
<evidence type="ECO:0000313" key="3">
    <source>
        <dbReference type="Proteomes" id="UP000199370"/>
    </source>
</evidence>
<keyword evidence="1" id="KW-1133">Transmembrane helix</keyword>